<keyword evidence="3" id="KW-1185">Reference proteome</keyword>
<sequence>MNAHGYAGGNLLLQLVDWAIQNIELLLIGVIVFGLAIMLYLKGQIEGQKQGFVEGVKHHIHIQAYDKADFPATYEKDEYVLEAHKKLEKALKPKIPVDIQDDA</sequence>
<reference evidence="3" key="1">
    <citation type="submission" date="2023-07" db="EMBL/GenBank/DDBJ databases">
        <title>The carbon used by Thiothrix.</title>
        <authorList>
            <person name="Chen L."/>
        </authorList>
    </citation>
    <scope>NUCLEOTIDE SEQUENCE [LARGE SCALE GENOMIC DNA]</scope>
</reference>
<name>A0ABU6CSN8_9GAMM</name>
<keyword evidence="1" id="KW-1133">Transmembrane helix</keyword>
<dbReference type="RefSeq" id="WP_324692984.1">
    <property type="nucleotide sequence ID" value="NZ_JAYMYJ010000018.1"/>
</dbReference>
<accession>A0ABU6CSN8</accession>
<evidence type="ECO:0000313" key="3">
    <source>
        <dbReference type="Proteomes" id="UP001308005"/>
    </source>
</evidence>
<dbReference type="Proteomes" id="UP001308005">
    <property type="component" value="Unassembled WGS sequence"/>
</dbReference>
<evidence type="ECO:0000256" key="1">
    <source>
        <dbReference type="SAM" id="Phobius"/>
    </source>
</evidence>
<dbReference type="EMBL" id="JAYMYJ010000018">
    <property type="protein sequence ID" value="MEB4589784.1"/>
    <property type="molecule type" value="Genomic_DNA"/>
</dbReference>
<proteinExistence type="predicted"/>
<organism evidence="2 3">
    <name type="scientific">Candidatus Thiothrix phosphatis</name>
    <dbReference type="NCBI Taxonomy" id="3112415"/>
    <lineage>
        <taxon>Bacteria</taxon>
        <taxon>Pseudomonadati</taxon>
        <taxon>Pseudomonadota</taxon>
        <taxon>Gammaproteobacteria</taxon>
        <taxon>Thiotrichales</taxon>
        <taxon>Thiotrichaceae</taxon>
        <taxon>Thiothrix</taxon>
    </lineage>
</organism>
<evidence type="ECO:0000313" key="2">
    <source>
        <dbReference type="EMBL" id="MEB4589784.1"/>
    </source>
</evidence>
<feature type="transmembrane region" description="Helical" evidence="1">
    <location>
        <begin position="20"/>
        <end position="41"/>
    </location>
</feature>
<gene>
    <name evidence="2" type="ORF">VSS37_02205</name>
</gene>
<protein>
    <submittedName>
        <fullName evidence="2">Uncharacterized protein</fullName>
    </submittedName>
</protein>
<keyword evidence="1" id="KW-0812">Transmembrane</keyword>
<keyword evidence="1" id="KW-0472">Membrane</keyword>
<comment type="caution">
    <text evidence="2">The sequence shown here is derived from an EMBL/GenBank/DDBJ whole genome shotgun (WGS) entry which is preliminary data.</text>
</comment>